<dbReference type="Pfam" id="PF12746">
    <property type="entry name" value="GNAT_acetyltran"/>
    <property type="match status" value="1"/>
</dbReference>
<name>A0ABU6KLP9_9BACI</name>
<comment type="caution">
    <text evidence="2">The sequence shown here is derived from an EMBL/GenBank/DDBJ whole genome shotgun (WGS) entry which is preliminary data.</text>
</comment>
<proteinExistence type="predicted"/>
<dbReference type="InterPro" id="IPR000182">
    <property type="entry name" value="GNAT_dom"/>
</dbReference>
<dbReference type="EC" id="2.3.1.-" evidence="2"/>
<dbReference type="RefSeq" id="WP_327609378.1">
    <property type="nucleotide sequence ID" value="NZ_JARZFX010000020.1"/>
</dbReference>
<protein>
    <submittedName>
        <fullName evidence="2">GNAT family N-acetyltransferase</fullName>
        <ecNumber evidence="2">2.3.1.-</ecNumber>
    </submittedName>
</protein>
<keyword evidence="2" id="KW-0808">Transferase</keyword>
<feature type="domain" description="N-acetyltransferase" evidence="1">
    <location>
        <begin position="149"/>
        <end position="276"/>
    </location>
</feature>
<keyword evidence="2" id="KW-0012">Acyltransferase</keyword>
<dbReference type="PROSITE" id="PS51186">
    <property type="entry name" value="GNAT"/>
    <property type="match status" value="1"/>
</dbReference>
<dbReference type="PANTHER" id="PTHR31143:SF2">
    <property type="entry name" value="FR47-LIKE DOMAIN-CONTAINING PROTEIN-RELATED"/>
    <property type="match status" value="1"/>
</dbReference>
<dbReference type="Gene3D" id="3.40.630.30">
    <property type="match status" value="1"/>
</dbReference>
<dbReference type="InterPro" id="IPR027365">
    <property type="entry name" value="GNAT_acetyltra_YdfB-like"/>
</dbReference>
<gene>
    <name evidence="2" type="ORF">QGM71_20520</name>
</gene>
<sequence>MISELNKNDFYRCKNLLNQQGQLEVMAVIEGVNPGRIFVDSIASPNSGLVWLGNNDGFIFIGNEENEVFNNQINSFIDTVIIPDAKKVGLNWFEGIGNHPKWNKVIEKKFEHRKLGSWKQKVYKLQKGDYKAKNEPAIEQDYAVVKISKTLYENNKGSINNIEFFHSKILEFWSSPDRFFNKGTGYCIVYNNNIISVCFSGFVVGNVHCIDIETLEAYRGKKLAQKIAHIFVKDCLDNGMVPYWDCMESNKPSIAVAENIGFTNIFNYVGYDFQFD</sequence>
<dbReference type="SUPFAM" id="SSF55729">
    <property type="entry name" value="Acyl-CoA N-acyltransferases (Nat)"/>
    <property type="match status" value="1"/>
</dbReference>
<dbReference type="InterPro" id="IPR016181">
    <property type="entry name" value="Acyl_CoA_acyltransferase"/>
</dbReference>
<evidence type="ECO:0000259" key="1">
    <source>
        <dbReference type="PROSITE" id="PS51186"/>
    </source>
</evidence>
<dbReference type="PANTHER" id="PTHR31143">
    <property type="match status" value="1"/>
</dbReference>
<accession>A0ABU6KLP9</accession>
<evidence type="ECO:0000313" key="2">
    <source>
        <dbReference type="EMBL" id="MEC5425844.1"/>
    </source>
</evidence>
<dbReference type="GO" id="GO:0016746">
    <property type="term" value="F:acyltransferase activity"/>
    <property type="evidence" value="ECO:0007669"/>
    <property type="project" value="UniProtKB-KW"/>
</dbReference>
<organism evidence="2 3">
    <name type="scientific">Virgibacillus tibetensis</name>
    <dbReference type="NCBI Taxonomy" id="3042313"/>
    <lineage>
        <taxon>Bacteria</taxon>
        <taxon>Bacillati</taxon>
        <taxon>Bacillota</taxon>
        <taxon>Bacilli</taxon>
        <taxon>Bacillales</taxon>
        <taxon>Bacillaceae</taxon>
        <taxon>Virgibacillus</taxon>
    </lineage>
</organism>
<dbReference type="Proteomes" id="UP001335737">
    <property type="component" value="Unassembled WGS sequence"/>
</dbReference>
<dbReference type="EMBL" id="JARZFX010000020">
    <property type="protein sequence ID" value="MEC5425844.1"/>
    <property type="molecule type" value="Genomic_DNA"/>
</dbReference>
<evidence type="ECO:0000313" key="3">
    <source>
        <dbReference type="Proteomes" id="UP001335737"/>
    </source>
</evidence>
<reference evidence="2 3" key="1">
    <citation type="journal article" date="2024" name="Int. J. Syst. Evol. Microbiol.">
        <title>Virgibacillus tibetensis sp. nov., isolated from salt lake on the Tibetan Plateau of China.</title>
        <authorList>
            <person name="Phurbu D."/>
            <person name="Liu Z.-X."/>
            <person name="Wang R."/>
            <person name="Zheng Y.-Y."/>
            <person name="Liu H.-C."/>
            <person name="Zhou Y.-G."/>
            <person name="Yu Y.-J."/>
            <person name="Li A.-H."/>
        </authorList>
    </citation>
    <scope>NUCLEOTIDE SEQUENCE [LARGE SCALE GENOMIC DNA]</scope>
    <source>
        <strain evidence="2 3">C22-A2</strain>
    </source>
</reference>
<keyword evidence="3" id="KW-1185">Reference proteome</keyword>